<dbReference type="PANTHER" id="PTHR46929">
    <property type="entry name" value="EXPRESSED PROTEIN"/>
    <property type="match status" value="1"/>
</dbReference>
<reference evidence="4" key="1">
    <citation type="journal article" date="2014" name="Proc. Natl. Acad. Sci. U.S.A.">
        <title>Extensive sampling of basidiomycete genomes demonstrates inadequacy of the white-rot/brown-rot paradigm for wood decay fungi.</title>
        <authorList>
            <person name="Riley R."/>
            <person name="Salamov A.A."/>
            <person name="Brown D.W."/>
            <person name="Nagy L.G."/>
            <person name="Floudas D."/>
            <person name="Held B.W."/>
            <person name="Levasseur A."/>
            <person name="Lombard V."/>
            <person name="Morin E."/>
            <person name="Otillar R."/>
            <person name="Lindquist E.A."/>
            <person name="Sun H."/>
            <person name="LaButti K.M."/>
            <person name="Schmutz J."/>
            <person name="Jabbour D."/>
            <person name="Luo H."/>
            <person name="Baker S.E."/>
            <person name="Pisabarro A.G."/>
            <person name="Walton J.D."/>
            <person name="Blanchette R.A."/>
            <person name="Henrissat B."/>
            <person name="Martin F."/>
            <person name="Cullen D."/>
            <person name="Hibbett D.S."/>
            <person name="Grigoriev I.V."/>
        </authorList>
    </citation>
    <scope>NUCLEOTIDE SEQUENCE [LARGE SCALE GENOMIC DNA]</scope>
    <source>
        <strain evidence="4">FD-172 SS1</strain>
    </source>
</reference>
<keyword evidence="4" id="KW-1185">Reference proteome</keyword>
<dbReference type="STRING" id="930990.A0A067M1S8"/>
<dbReference type="AlphaFoldDB" id="A0A067M1S8"/>
<organism evidence="3 4">
    <name type="scientific">Botryobasidium botryosum (strain FD-172 SS1)</name>
    <dbReference type="NCBI Taxonomy" id="930990"/>
    <lineage>
        <taxon>Eukaryota</taxon>
        <taxon>Fungi</taxon>
        <taxon>Dikarya</taxon>
        <taxon>Basidiomycota</taxon>
        <taxon>Agaricomycotina</taxon>
        <taxon>Agaricomycetes</taxon>
        <taxon>Cantharellales</taxon>
        <taxon>Botryobasidiaceae</taxon>
        <taxon>Botryobasidium</taxon>
    </lineage>
</organism>
<feature type="region of interest" description="Disordered" evidence="1">
    <location>
        <begin position="153"/>
        <end position="208"/>
    </location>
</feature>
<sequence>MATAPQKKAHVKWTPTEETILVDTLIAQKELGLQSENGWKPTVWTTVAAVLRENFPDGATKGVKQIRSRWQRIKAQFHIVQTLRRQSGFGWSEGIQMVTAPSHVWDSYLTAHPKAKPFRKRPFPLYDRLSMIIDGTVANGARAVYTNDVKRLNMGTQNPLPQQEADESSSGEEGEESNSTMPQKHGLSGTSTPVSAHPPPIKRQRRQVTGAEAMLTMSNAMASLALAIKARPAAQSAATPGKSAPRTLAIHQLEEEGSLSNIDKADMALIFENSDHAVDTYLAFRDEAVRLKWLQQKLELAK</sequence>
<evidence type="ECO:0000313" key="4">
    <source>
        <dbReference type="Proteomes" id="UP000027195"/>
    </source>
</evidence>
<evidence type="ECO:0000259" key="2">
    <source>
        <dbReference type="Pfam" id="PF12776"/>
    </source>
</evidence>
<dbReference type="Proteomes" id="UP000027195">
    <property type="component" value="Unassembled WGS sequence"/>
</dbReference>
<evidence type="ECO:0000313" key="3">
    <source>
        <dbReference type="EMBL" id="KDQ05546.1"/>
    </source>
</evidence>
<dbReference type="HOGENOM" id="CLU_063793_1_0_1"/>
<dbReference type="InterPro" id="IPR001005">
    <property type="entry name" value="SANT/Myb"/>
</dbReference>
<protein>
    <recommendedName>
        <fullName evidence="2">Myb/SANT-like domain-containing protein</fullName>
    </recommendedName>
</protein>
<dbReference type="OrthoDB" id="76215at2759"/>
<feature type="compositionally biased region" description="Acidic residues" evidence="1">
    <location>
        <begin position="164"/>
        <end position="176"/>
    </location>
</feature>
<dbReference type="InterPro" id="IPR024752">
    <property type="entry name" value="Myb/SANT-like_dom"/>
</dbReference>
<feature type="domain" description="Myb/SANT-like" evidence="2">
    <location>
        <begin position="12"/>
        <end position="108"/>
    </location>
</feature>
<dbReference type="EMBL" id="KL198263">
    <property type="protein sequence ID" value="KDQ05546.1"/>
    <property type="molecule type" value="Genomic_DNA"/>
</dbReference>
<dbReference type="PANTHER" id="PTHR46929:SF3">
    <property type="entry name" value="MYB_SANT-LIKE DOMAIN-CONTAINING PROTEIN"/>
    <property type="match status" value="1"/>
</dbReference>
<dbReference type="CDD" id="cd00167">
    <property type="entry name" value="SANT"/>
    <property type="match status" value="1"/>
</dbReference>
<proteinExistence type="predicted"/>
<dbReference type="InParanoid" id="A0A067M1S8"/>
<accession>A0A067M1S8</accession>
<gene>
    <name evidence="3" type="ORF">BOTBODRAFT_40018</name>
</gene>
<evidence type="ECO:0000256" key="1">
    <source>
        <dbReference type="SAM" id="MobiDB-lite"/>
    </source>
</evidence>
<dbReference type="Pfam" id="PF12776">
    <property type="entry name" value="Myb_DNA-bind_3"/>
    <property type="match status" value="1"/>
</dbReference>
<name>A0A067M1S8_BOTB1</name>